<dbReference type="InterPro" id="IPR003838">
    <property type="entry name" value="ABC3_permease_C"/>
</dbReference>
<dbReference type="InterPro" id="IPR050250">
    <property type="entry name" value="Macrolide_Exporter_MacB"/>
</dbReference>
<dbReference type="PANTHER" id="PTHR30572">
    <property type="entry name" value="MEMBRANE COMPONENT OF TRANSPORTER-RELATED"/>
    <property type="match status" value="1"/>
</dbReference>
<evidence type="ECO:0000256" key="6">
    <source>
        <dbReference type="SAM" id="Phobius"/>
    </source>
</evidence>
<keyword evidence="3 6" id="KW-0812">Transmembrane</keyword>
<feature type="domain" description="MacB-like periplasmic core" evidence="8">
    <location>
        <begin position="21"/>
        <end position="245"/>
    </location>
</feature>
<dbReference type="AlphaFoldDB" id="A0A364Y145"/>
<evidence type="ECO:0000256" key="5">
    <source>
        <dbReference type="ARBA" id="ARBA00023136"/>
    </source>
</evidence>
<feature type="transmembrane region" description="Helical" evidence="6">
    <location>
        <begin position="754"/>
        <end position="773"/>
    </location>
</feature>
<evidence type="ECO:0000256" key="4">
    <source>
        <dbReference type="ARBA" id="ARBA00022989"/>
    </source>
</evidence>
<dbReference type="PANTHER" id="PTHR30572:SF18">
    <property type="entry name" value="ABC-TYPE MACROLIDE FAMILY EXPORT SYSTEM PERMEASE COMPONENT 2"/>
    <property type="match status" value="1"/>
</dbReference>
<dbReference type="EMBL" id="QMFY01000006">
    <property type="protein sequence ID" value="RAW00561.1"/>
    <property type="molecule type" value="Genomic_DNA"/>
</dbReference>
<evidence type="ECO:0000256" key="2">
    <source>
        <dbReference type="ARBA" id="ARBA00022475"/>
    </source>
</evidence>
<keyword evidence="5 6" id="KW-0472">Membrane</keyword>
<dbReference type="GO" id="GO:0005886">
    <property type="term" value="C:plasma membrane"/>
    <property type="evidence" value="ECO:0007669"/>
    <property type="project" value="UniProtKB-SubCell"/>
</dbReference>
<feature type="transmembrane region" description="Helical" evidence="6">
    <location>
        <begin position="21"/>
        <end position="45"/>
    </location>
</feature>
<proteinExistence type="predicted"/>
<name>A0A364Y145_9BACT</name>
<evidence type="ECO:0008006" key="11">
    <source>
        <dbReference type="Google" id="ProtNLM"/>
    </source>
</evidence>
<dbReference type="OrthoDB" id="5933722at2"/>
<dbReference type="Pfam" id="PF02687">
    <property type="entry name" value="FtsX"/>
    <property type="match status" value="2"/>
</dbReference>
<feature type="transmembrane region" description="Helical" evidence="6">
    <location>
        <begin position="664"/>
        <end position="687"/>
    </location>
</feature>
<protein>
    <recommendedName>
        <fullName evidence="11">ABC transporter permease</fullName>
    </recommendedName>
</protein>
<feature type="transmembrane region" description="Helical" evidence="6">
    <location>
        <begin position="329"/>
        <end position="356"/>
    </location>
</feature>
<dbReference type="Proteomes" id="UP000251889">
    <property type="component" value="Unassembled WGS sequence"/>
</dbReference>
<dbReference type="RefSeq" id="WP_112747361.1">
    <property type="nucleotide sequence ID" value="NZ_QMFY01000006.1"/>
</dbReference>
<evidence type="ECO:0000256" key="3">
    <source>
        <dbReference type="ARBA" id="ARBA00022692"/>
    </source>
</evidence>
<feature type="domain" description="MacB-like periplasmic core" evidence="8">
    <location>
        <begin position="440"/>
        <end position="611"/>
    </location>
</feature>
<evidence type="ECO:0000259" key="7">
    <source>
        <dbReference type="Pfam" id="PF02687"/>
    </source>
</evidence>
<keyword evidence="4 6" id="KW-1133">Transmembrane helix</keyword>
<reference evidence="9 10" key="1">
    <citation type="submission" date="2018-06" db="EMBL/GenBank/DDBJ databases">
        <title>Chryseolinea flavus sp. nov., a member of the phylum Bacteroidetes isolated from soil.</title>
        <authorList>
            <person name="Li Y."/>
            <person name="Wang J."/>
        </authorList>
    </citation>
    <scope>NUCLEOTIDE SEQUENCE [LARGE SCALE GENOMIC DNA]</scope>
    <source>
        <strain evidence="9 10">SDU1-6</strain>
    </source>
</reference>
<dbReference type="Pfam" id="PF12704">
    <property type="entry name" value="MacB_PCD"/>
    <property type="match status" value="2"/>
</dbReference>
<evidence type="ECO:0000259" key="8">
    <source>
        <dbReference type="Pfam" id="PF12704"/>
    </source>
</evidence>
<dbReference type="GO" id="GO:0022857">
    <property type="term" value="F:transmembrane transporter activity"/>
    <property type="evidence" value="ECO:0007669"/>
    <property type="project" value="TreeGrafter"/>
</dbReference>
<accession>A0A364Y145</accession>
<comment type="caution">
    <text evidence="9">The sequence shown here is derived from an EMBL/GenBank/DDBJ whole genome shotgun (WGS) entry which is preliminary data.</text>
</comment>
<dbReference type="InterPro" id="IPR025857">
    <property type="entry name" value="MacB_PCD"/>
</dbReference>
<feature type="domain" description="ABC3 transporter permease C-terminal" evidence="7">
    <location>
        <begin position="670"/>
        <end position="783"/>
    </location>
</feature>
<feature type="transmembrane region" description="Helical" evidence="6">
    <location>
        <begin position="283"/>
        <end position="305"/>
    </location>
</feature>
<evidence type="ECO:0000313" key="10">
    <source>
        <dbReference type="Proteomes" id="UP000251889"/>
    </source>
</evidence>
<feature type="transmembrane region" description="Helical" evidence="6">
    <location>
        <begin position="376"/>
        <end position="403"/>
    </location>
</feature>
<feature type="transmembrane region" description="Helical" evidence="6">
    <location>
        <begin position="722"/>
        <end position="742"/>
    </location>
</feature>
<sequence length="790" mass="89162">MLKNYLKIAIRSIRRSSSYAAINVSGLALGITCTLLIFSLVTYHLSFDNFHENSDRIYRFVTEQHRDDVTYAPGVPPAFGKQFREDFTYGEAVARLYTTSDVLVSIDQGNDVRKFRESISFADPAFFDLFNFPLVSGDIKTILSAPNNAVITEKMAKKYFGEENAVGKTLRFENTIDFVVAGILKDIPDNTDFRTEIFFPYMTVGKYNEWYARDDAWGGITSEIQTFVKLHQGINPTEVESKLPAYVTKYRPTSKNVHHYKLQPLDDIHFNPKYQGVMEKNTLVILSIIGFFLIFTACLNFINLATAQAVTRSKEVGVRKTLGSMRAQLFWQFTLETSVIVVLSTTVALAFAYAILPMVNQLFETRVQFEVFNNAQLLFFIPLLMVIVTVLSSLYPGLILSGFKPVLALKGKLTNTGNFNIRRILITTQFTISQVLLIGLIVVMYQMHYFKEKDLGFSQEAIVVIPAGTTDEKINLLRDRLAQLPNVQQVTACFSAPASESHWHTSLTYDNRTEPEDFGVSFRGGDEHYISTFGLNLIAGRNIEKADTVREFVVNETFVEKIGVASPEEILGKEIRVNGRWTGPVVGVVKDFHDASLHSDISPIFITTSRENYQSLAIKISMNEAKTTLASIEKTWMDIHPDLLYTYDFVDNLTAQFYQTEETMLTLIQVFSCIALFIGCMGLYGLVSFMGTQKTKEIGIRKVLGGDVTHILWIFGKEFSRLIIIAFVLAAPVGWYLMSQWLEEFVFHIDLSPWIFLVELAVIAVFVLATVGYQSAKAALMNPVKALRTE</sequence>
<feature type="transmembrane region" description="Helical" evidence="6">
    <location>
        <begin position="424"/>
        <end position="445"/>
    </location>
</feature>
<comment type="subcellular location">
    <subcellularLocation>
        <location evidence="1">Cell membrane</location>
        <topology evidence="1">Multi-pass membrane protein</topology>
    </subcellularLocation>
</comment>
<organism evidence="9 10">
    <name type="scientific">Pseudochryseolinea flava</name>
    <dbReference type="NCBI Taxonomy" id="2059302"/>
    <lineage>
        <taxon>Bacteria</taxon>
        <taxon>Pseudomonadati</taxon>
        <taxon>Bacteroidota</taxon>
        <taxon>Cytophagia</taxon>
        <taxon>Cytophagales</taxon>
        <taxon>Fulvivirgaceae</taxon>
        <taxon>Pseudochryseolinea</taxon>
    </lineage>
</organism>
<gene>
    <name evidence="9" type="ORF">DQQ10_13255</name>
</gene>
<feature type="domain" description="ABC3 transporter permease C-terminal" evidence="7">
    <location>
        <begin position="288"/>
        <end position="402"/>
    </location>
</feature>
<keyword evidence="10" id="KW-1185">Reference proteome</keyword>
<evidence type="ECO:0000313" key="9">
    <source>
        <dbReference type="EMBL" id="RAW00561.1"/>
    </source>
</evidence>
<keyword evidence="2" id="KW-1003">Cell membrane</keyword>
<evidence type="ECO:0000256" key="1">
    <source>
        <dbReference type="ARBA" id="ARBA00004651"/>
    </source>
</evidence>